<proteinExistence type="predicted"/>
<dbReference type="Proteomes" id="UP001152622">
    <property type="component" value="Chromosome 13"/>
</dbReference>
<reference evidence="2" key="1">
    <citation type="journal article" date="2023" name="Science">
        <title>Genome structures resolve the early diversification of teleost fishes.</title>
        <authorList>
            <person name="Parey E."/>
            <person name="Louis A."/>
            <person name="Montfort J."/>
            <person name="Bouchez O."/>
            <person name="Roques C."/>
            <person name="Iampietro C."/>
            <person name="Lluch J."/>
            <person name="Castinel A."/>
            <person name="Donnadieu C."/>
            <person name="Desvignes T."/>
            <person name="Floi Bucao C."/>
            <person name="Jouanno E."/>
            <person name="Wen M."/>
            <person name="Mejri S."/>
            <person name="Dirks R."/>
            <person name="Jansen H."/>
            <person name="Henkel C."/>
            <person name="Chen W.J."/>
            <person name="Zahm M."/>
            <person name="Cabau C."/>
            <person name="Klopp C."/>
            <person name="Thompson A.W."/>
            <person name="Robinson-Rechavi M."/>
            <person name="Braasch I."/>
            <person name="Lecointre G."/>
            <person name="Bobe J."/>
            <person name="Postlethwait J.H."/>
            <person name="Berthelot C."/>
            <person name="Roest Crollius H."/>
            <person name="Guiguen Y."/>
        </authorList>
    </citation>
    <scope>NUCLEOTIDE SEQUENCE</scope>
    <source>
        <strain evidence="2">WJC10195</strain>
    </source>
</reference>
<feature type="region of interest" description="Disordered" evidence="1">
    <location>
        <begin position="257"/>
        <end position="294"/>
    </location>
</feature>
<gene>
    <name evidence="2" type="ORF">SKAU_G00311350</name>
</gene>
<organism evidence="2 3">
    <name type="scientific">Synaphobranchus kaupii</name>
    <name type="common">Kaup's arrowtooth eel</name>
    <dbReference type="NCBI Taxonomy" id="118154"/>
    <lineage>
        <taxon>Eukaryota</taxon>
        <taxon>Metazoa</taxon>
        <taxon>Chordata</taxon>
        <taxon>Craniata</taxon>
        <taxon>Vertebrata</taxon>
        <taxon>Euteleostomi</taxon>
        <taxon>Actinopterygii</taxon>
        <taxon>Neopterygii</taxon>
        <taxon>Teleostei</taxon>
        <taxon>Anguilliformes</taxon>
        <taxon>Synaphobranchidae</taxon>
        <taxon>Synaphobranchus</taxon>
    </lineage>
</organism>
<evidence type="ECO:0000256" key="1">
    <source>
        <dbReference type="SAM" id="MobiDB-lite"/>
    </source>
</evidence>
<dbReference type="EMBL" id="JAINUF010000013">
    <property type="protein sequence ID" value="KAJ8343806.1"/>
    <property type="molecule type" value="Genomic_DNA"/>
</dbReference>
<protein>
    <submittedName>
        <fullName evidence="2">Uncharacterized protein</fullName>
    </submittedName>
</protein>
<name>A0A9Q1ERP5_SYNKA</name>
<sequence length="294" mass="31666">MSPVCSVQRSEDTVSLAQAEPTVLPSKYQIRQDYRSQDLHSLSQRKADSTVSYLSVGINREPHSLKALVRAAADHLKTADGPDRCPVALGPCKMRGQLIGSGRVIRDPNCSLDSVVPGYDEHKSVSLSDRSYAPLTNYRPQACKLSAVTVSSDGGGDIRAPKHRDIPAGQPRLFKDQTQNPITLPPEVRVTVALWQAGQKCNKTRPSRYGSVACLKVPKGAPPHPAAVSEGGVSEREVLTVPALGPAPRVGNELRIRGPSQPWRDTELGAPPHPAQFGSRAVQVRGPQEKGFTV</sequence>
<evidence type="ECO:0000313" key="3">
    <source>
        <dbReference type="Proteomes" id="UP001152622"/>
    </source>
</evidence>
<comment type="caution">
    <text evidence="2">The sequence shown here is derived from an EMBL/GenBank/DDBJ whole genome shotgun (WGS) entry which is preliminary data.</text>
</comment>
<keyword evidence="3" id="KW-1185">Reference proteome</keyword>
<dbReference type="AlphaFoldDB" id="A0A9Q1ERP5"/>
<evidence type="ECO:0000313" key="2">
    <source>
        <dbReference type="EMBL" id="KAJ8343806.1"/>
    </source>
</evidence>
<accession>A0A9Q1ERP5</accession>